<keyword evidence="3" id="KW-1185">Reference proteome</keyword>
<gene>
    <name evidence="2" type="ORF">C8F04DRAFT_1291263</name>
</gene>
<dbReference type="Pfam" id="PF01979">
    <property type="entry name" value="Amidohydro_1"/>
    <property type="match status" value="1"/>
</dbReference>
<comment type="caution">
    <text evidence="2">The sequence shown here is derived from an EMBL/GenBank/DDBJ whole genome shotgun (WGS) entry which is preliminary data.</text>
</comment>
<dbReference type="SUPFAM" id="SSF51338">
    <property type="entry name" value="Composite domain of metallo-dependent hydrolases"/>
    <property type="match status" value="1"/>
</dbReference>
<evidence type="ECO:0000259" key="1">
    <source>
        <dbReference type="Pfam" id="PF01979"/>
    </source>
</evidence>
<accession>A0AAD6SHV9</accession>
<dbReference type="PANTHER" id="PTHR43668:SF5">
    <property type="entry name" value="AMIDOHYDROLASE 3 DOMAIN-CONTAINING PROTEIN"/>
    <property type="match status" value="1"/>
</dbReference>
<dbReference type="EMBL" id="JARJCM010000113">
    <property type="protein sequence ID" value="KAJ7028309.1"/>
    <property type="molecule type" value="Genomic_DNA"/>
</dbReference>
<evidence type="ECO:0000313" key="2">
    <source>
        <dbReference type="EMBL" id="KAJ7028309.1"/>
    </source>
</evidence>
<dbReference type="InterPro" id="IPR032466">
    <property type="entry name" value="Metal_Hydrolase"/>
</dbReference>
<dbReference type="InterPro" id="IPR011059">
    <property type="entry name" value="Metal-dep_hydrolase_composite"/>
</dbReference>
<sequence length="917" mass="98155">MLVERRMRVLFAAKFLLALTLGLWALPSRFLTRQTYQIPAQCSSLNSPLDPPLGFTATRVNSGSDRFVSGTRPTLLKNAKILTGARNGTEVIYGDVLLDKGVIMAVGYIPEHFMAAKNLDVIDAAGKWISPGLVDAHSHLGVNSAPALSGASDGNSLNAPILPWLRSIDGLNTHDDAYRLAVAGGVTTAQILPGSANNIGGQAFLVKLRPTVERSSSAMVLEPPQSLFLNSSTRQTWHTPAVRTRTVVYGQTRMDAAWNFRQAYNEARKIREAQDDFCAAAQTGKWDGRSAFPESLQWEALVDVLRGRVKLSVHCYEAVDFDALIRLSNEFKFPIASVHHAGEAYLVPDLLKRAWGNPPAVALFASNFRKKREAYRGSEFAPRILADNGLPVIMKSDHPVLNSRYLMYEAQQAHYYSFNTGLAIGSVTSTPANALGVGWRVGTIAEGYDADLVLWDSHPLALGATPIQVFIDGIPQLHNPATFPKPDAFQHVPHTPSWEQEVRDTIAHEGLPPLTGRHAPGTIAFIGVRSAWVRRAGGILPLSDSAAAPGEMNNLTVIVHAGRIACAGAHGAGACADFIAAGAEVVDLQRGTIAPGLTTFGSDLGLSEILLEASTRDGPVFDALTMRVPSILGHTVIRAVDGLQFGGRNTLLAYRAGVTTAVVAPIGNGFLQGVGTAFDVGSPHALAPGAIVQEESSLHISLHSAMIASVSTQVAALRRLLFDGKPEGPWIRVRKGEIPLVIKVNNADIMASLLQLKHDYEARAPYTLQMTFTGASEAHLLAAEIGAARVSVILSPARPYPGNWDARRILPGPPLTTETATTTLLKHGVNVGLGVSADYDARNARFEIAWAALDSNGAIDYATALALSSTNIEKALGINSHACDADELVVLKGGDMFDFESKVIGVVSTRRGAVEFF</sequence>
<dbReference type="PANTHER" id="PTHR43668">
    <property type="entry name" value="ALLANTOINASE"/>
    <property type="match status" value="1"/>
</dbReference>
<dbReference type="GO" id="GO:0004038">
    <property type="term" value="F:allantoinase activity"/>
    <property type="evidence" value="ECO:0007669"/>
    <property type="project" value="TreeGrafter"/>
</dbReference>
<dbReference type="GO" id="GO:0005737">
    <property type="term" value="C:cytoplasm"/>
    <property type="evidence" value="ECO:0007669"/>
    <property type="project" value="TreeGrafter"/>
</dbReference>
<dbReference type="GO" id="GO:0006145">
    <property type="term" value="P:purine nucleobase catabolic process"/>
    <property type="evidence" value="ECO:0007669"/>
    <property type="project" value="TreeGrafter"/>
</dbReference>
<name>A0AAD6SHV9_9AGAR</name>
<dbReference type="InterPro" id="IPR006680">
    <property type="entry name" value="Amidohydro-rel"/>
</dbReference>
<dbReference type="InterPro" id="IPR050138">
    <property type="entry name" value="DHOase/Allantoinase_Hydrolase"/>
</dbReference>
<protein>
    <recommendedName>
        <fullName evidence="1">Amidohydrolase-related domain-containing protein</fullName>
    </recommendedName>
</protein>
<dbReference type="AlphaFoldDB" id="A0AAD6SHV9"/>
<dbReference type="Gene3D" id="3.20.20.140">
    <property type="entry name" value="Metal-dependent hydrolases"/>
    <property type="match status" value="2"/>
</dbReference>
<organism evidence="2 3">
    <name type="scientific">Mycena alexandri</name>
    <dbReference type="NCBI Taxonomy" id="1745969"/>
    <lineage>
        <taxon>Eukaryota</taxon>
        <taxon>Fungi</taxon>
        <taxon>Dikarya</taxon>
        <taxon>Basidiomycota</taxon>
        <taxon>Agaricomycotina</taxon>
        <taxon>Agaricomycetes</taxon>
        <taxon>Agaricomycetidae</taxon>
        <taxon>Agaricales</taxon>
        <taxon>Marasmiineae</taxon>
        <taxon>Mycenaceae</taxon>
        <taxon>Mycena</taxon>
    </lineage>
</organism>
<proteinExistence type="predicted"/>
<dbReference type="SUPFAM" id="SSF51556">
    <property type="entry name" value="Metallo-dependent hydrolases"/>
    <property type="match status" value="1"/>
</dbReference>
<feature type="domain" description="Amidohydrolase-related" evidence="1">
    <location>
        <begin position="381"/>
        <end position="472"/>
    </location>
</feature>
<reference evidence="2" key="1">
    <citation type="submission" date="2023-03" db="EMBL/GenBank/DDBJ databases">
        <title>Massive genome expansion in bonnet fungi (Mycena s.s.) driven by repeated elements and novel gene families across ecological guilds.</title>
        <authorList>
            <consortium name="Lawrence Berkeley National Laboratory"/>
            <person name="Harder C.B."/>
            <person name="Miyauchi S."/>
            <person name="Viragh M."/>
            <person name="Kuo A."/>
            <person name="Thoen E."/>
            <person name="Andreopoulos B."/>
            <person name="Lu D."/>
            <person name="Skrede I."/>
            <person name="Drula E."/>
            <person name="Henrissat B."/>
            <person name="Morin E."/>
            <person name="Kohler A."/>
            <person name="Barry K."/>
            <person name="LaButti K."/>
            <person name="Morin E."/>
            <person name="Salamov A."/>
            <person name="Lipzen A."/>
            <person name="Mereny Z."/>
            <person name="Hegedus B."/>
            <person name="Baldrian P."/>
            <person name="Stursova M."/>
            <person name="Weitz H."/>
            <person name="Taylor A."/>
            <person name="Grigoriev I.V."/>
            <person name="Nagy L.G."/>
            <person name="Martin F."/>
            <person name="Kauserud H."/>
        </authorList>
    </citation>
    <scope>NUCLEOTIDE SEQUENCE</scope>
    <source>
        <strain evidence="2">CBHHK200</strain>
    </source>
</reference>
<dbReference type="Proteomes" id="UP001218188">
    <property type="component" value="Unassembled WGS sequence"/>
</dbReference>
<evidence type="ECO:0000313" key="3">
    <source>
        <dbReference type="Proteomes" id="UP001218188"/>
    </source>
</evidence>